<feature type="compositionally biased region" description="Pro residues" evidence="5">
    <location>
        <begin position="728"/>
        <end position="742"/>
    </location>
</feature>
<feature type="region of interest" description="Disordered" evidence="5">
    <location>
        <begin position="1664"/>
        <end position="1842"/>
    </location>
</feature>
<feature type="compositionally biased region" description="Pro residues" evidence="5">
    <location>
        <begin position="279"/>
        <end position="291"/>
    </location>
</feature>
<dbReference type="Pfam" id="PF12130">
    <property type="entry name" value="bMERB_dom"/>
    <property type="match status" value="1"/>
</dbReference>
<dbReference type="PANTHER" id="PTHR23167">
    <property type="entry name" value="CALPONIN HOMOLOGY DOMAIN-CONTAINING PROTEIN DDB_G0272472-RELATED"/>
    <property type="match status" value="1"/>
</dbReference>
<comment type="subcellular location">
    <subcellularLocation>
        <location evidence="1">Endosome</location>
    </subcellularLocation>
</comment>
<keyword evidence="4" id="KW-0175">Coiled coil</keyword>
<feature type="compositionally biased region" description="Pro residues" evidence="5">
    <location>
        <begin position="257"/>
        <end position="268"/>
    </location>
</feature>
<feature type="compositionally biased region" description="Polar residues" evidence="5">
    <location>
        <begin position="1790"/>
        <end position="1799"/>
    </location>
</feature>
<feature type="compositionally biased region" description="Basic and acidic residues" evidence="5">
    <location>
        <begin position="1138"/>
        <end position="1147"/>
    </location>
</feature>
<feature type="compositionally biased region" description="Polar residues" evidence="5">
    <location>
        <begin position="2162"/>
        <end position="2183"/>
    </location>
</feature>
<feature type="region of interest" description="Disordered" evidence="5">
    <location>
        <begin position="978"/>
        <end position="1091"/>
    </location>
</feature>
<feature type="domain" description="BMERB" evidence="8">
    <location>
        <begin position="2521"/>
        <end position="2675"/>
    </location>
</feature>
<accession>A0ABD1K800</accession>
<feature type="compositionally biased region" description="Low complexity" evidence="5">
    <location>
        <begin position="593"/>
        <end position="608"/>
    </location>
</feature>
<evidence type="ECO:0000259" key="6">
    <source>
        <dbReference type="PROSITE" id="PS50021"/>
    </source>
</evidence>
<evidence type="ECO:0000256" key="5">
    <source>
        <dbReference type="SAM" id="MobiDB-lite"/>
    </source>
</evidence>
<dbReference type="EMBL" id="JBHFQA010000008">
    <property type="protein sequence ID" value="KAL2095270.1"/>
    <property type="molecule type" value="Genomic_DNA"/>
</dbReference>
<feature type="compositionally biased region" description="Basic and acidic residues" evidence="5">
    <location>
        <begin position="910"/>
        <end position="925"/>
    </location>
</feature>
<dbReference type="InterPro" id="IPR022735">
    <property type="entry name" value="bMERB_dom"/>
</dbReference>
<feature type="compositionally biased region" description="Polar residues" evidence="5">
    <location>
        <begin position="668"/>
        <end position="678"/>
    </location>
</feature>
<evidence type="ECO:0000256" key="4">
    <source>
        <dbReference type="ARBA" id="ARBA00023054"/>
    </source>
</evidence>
<feature type="region of interest" description="Disordered" evidence="5">
    <location>
        <begin position="764"/>
        <end position="825"/>
    </location>
</feature>
<evidence type="ECO:0000259" key="8">
    <source>
        <dbReference type="PROSITE" id="PS51848"/>
    </source>
</evidence>
<dbReference type="InterPro" id="IPR050540">
    <property type="entry name" value="F-actin_Monoox_Mical"/>
</dbReference>
<feature type="region of interest" description="Disordered" evidence="5">
    <location>
        <begin position="1858"/>
        <end position="2030"/>
    </location>
</feature>
<feature type="compositionally biased region" description="Basic and acidic residues" evidence="5">
    <location>
        <begin position="878"/>
        <end position="888"/>
    </location>
</feature>
<protein>
    <recommendedName>
        <fullName evidence="11">EH domain-binding protein 1-like protein 1</fullName>
    </recommendedName>
</protein>
<feature type="compositionally biased region" description="Basic and acidic residues" evidence="5">
    <location>
        <begin position="841"/>
        <end position="853"/>
    </location>
</feature>
<dbReference type="SUPFAM" id="SSF47576">
    <property type="entry name" value="Calponin-homology domain, CH-domain"/>
    <property type="match status" value="1"/>
</dbReference>
<feature type="region of interest" description="Disordered" evidence="5">
    <location>
        <begin position="2396"/>
        <end position="2534"/>
    </location>
</feature>
<feature type="region of interest" description="Disordered" evidence="5">
    <location>
        <begin position="1283"/>
        <end position="1353"/>
    </location>
</feature>
<evidence type="ECO:0000256" key="3">
    <source>
        <dbReference type="ARBA" id="ARBA00022753"/>
    </source>
</evidence>
<feature type="region of interest" description="Disordered" evidence="5">
    <location>
        <begin position="182"/>
        <end position="220"/>
    </location>
</feature>
<organism evidence="9 10">
    <name type="scientific">Coilia grayii</name>
    <name type="common">Gray's grenadier anchovy</name>
    <dbReference type="NCBI Taxonomy" id="363190"/>
    <lineage>
        <taxon>Eukaryota</taxon>
        <taxon>Metazoa</taxon>
        <taxon>Chordata</taxon>
        <taxon>Craniata</taxon>
        <taxon>Vertebrata</taxon>
        <taxon>Euteleostomi</taxon>
        <taxon>Actinopterygii</taxon>
        <taxon>Neopterygii</taxon>
        <taxon>Teleostei</taxon>
        <taxon>Clupei</taxon>
        <taxon>Clupeiformes</taxon>
        <taxon>Clupeoidei</taxon>
        <taxon>Engraulidae</taxon>
        <taxon>Coilinae</taxon>
        <taxon>Coilia</taxon>
    </lineage>
</organism>
<feature type="compositionally biased region" description="Basic and acidic residues" evidence="5">
    <location>
        <begin position="2427"/>
        <end position="2443"/>
    </location>
</feature>
<keyword evidence="3" id="KW-0967">Endosome</keyword>
<reference evidence="9 10" key="1">
    <citation type="submission" date="2024-09" db="EMBL/GenBank/DDBJ databases">
        <title>A chromosome-level genome assembly of Gray's grenadier anchovy, Coilia grayii.</title>
        <authorList>
            <person name="Fu Z."/>
        </authorList>
    </citation>
    <scope>NUCLEOTIDE SEQUENCE [LARGE SCALE GENOMIC DNA]</scope>
    <source>
        <strain evidence="9">G4</strain>
        <tissue evidence="9">Muscle</tissue>
    </source>
</reference>
<feature type="region of interest" description="Disordered" evidence="5">
    <location>
        <begin position="2158"/>
        <end position="2210"/>
    </location>
</feature>
<dbReference type="SMART" id="SM00033">
    <property type="entry name" value="CH"/>
    <property type="match status" value="1"/>
</dbReference>
<feature type="domain" description="Calponin-homology (CH)" evidence="6">
    <location>
        <begin position="2240"/>
        <end position="2345"/>
    </location>
</feature>
<dbReference type="PROSITE" id="PS51840">
    <property type="entry name" value="C2_NT"/>
    <property type="match status" value="1"/>
</dbReference>
<keyword evidence="2" id="KW-0597">Phosphoprotein</keyword>
<feature type="region of interest" description="Disordered" evidence="5">
    <location>
        <begin position="593"/>
        <end position="746"/>
    </location>
</feature>
<feature type="compositionally biased region" description="Low complexity" evidence="5">
    <location>
        <begin position="207"/>
        <end position="218"/>
    </location>
</feature>
<feature type="compositionally biased region" description="Polar residues" evidence="5">
    <location>
        <begin position="1064"/>
        <end position="1085"/>
    </location>
</feature>
<feature type="compositionally biased region" description="Low complexity" evidence="5">
    <location>
        <begin position="552"/>
        <end position="570"/>
    </location>
</feature>
<name>A0ABD1K800_9TELE</name>
<dbReference type="Pfam" id="PF00307">
    <property type="entry name" value="CH"/>
    <property type="match status" value="1"/>
</dbReference>
<evidence type="ECO:0000259" key="7">
    <source>
        <dbReference type="PROSITE" id="PS51840"/>
    </source>
</evidence>
<dbReference type="Proteomes" id="UP001591681">
    <property type="component" value="Unassembled WGS sequence"/>
</dbReference>
<dbReference type="Gene3D" id="1.10.418.10">
    <property type="entry name" value="Calponin-like domain"/>
    <property type="match status" value="1"/>
</dbReference>
<feature type="compositionally biased region" description="Low complexity" evidence="5">
    <location>
        <begin position="356"/>
        <end position="366"/>
    </location>
</feature>
<feature type="compositionally biased region" description="Polar residues" evidence="5">
    <location>
        <begin position="889"/>
        <end position="899"/>
    </location>
</feature>
<feature type="compositionally biased region" description="Basic and acidic residues" evidence="5">
    <location>
        <begin position="775"/>
        <end position="795"/>
    </location>
</feature>
<feature type="compositionally biased region" description="Polar residues" evidence="5">
    <location>
        <begin position="534"/>
        <end position="548"/>
    </location>
</feature>
<feature type="compositionally biased region" description="Polar residues" evidence="5">
    <location>
        <begin position="1200"/>
        <end position="1223"/>
    </location>
</feature>
<feature type="region of interest" description="Disordered" evidence="5">
    <location>
        <begin position="235"/>
        <end position="474"/>
    </location>
</feature>
<feature type="region of interest" description="Disordered" evidence="5">
    <location>
        <begin position="1523"/>
        <end position="1581"/>
    </location>
</feature>
<evidence type="ECO:0000313" key="9">
    <source>
        <dbReference type="EMBL" id="KAL2095270.1"/>
    </source>
</evidence>
<sequence>MTSVWKRLQRHGKKATKFQFVASYQELVLECTKKWQPDKLRVVWTRRNRRICSKLHGWQPGIKNPYRGMVVWPVPENVDITVTLFKDPHADEFEDKDWTFVLENESKGHRKVLASADINMKRFASPTPTQTDLTLKLKPLSVKVVEATLKLSLSCVFLKEGKATDDDMQSLASLMSVKPSDIGNLDDFNESDEDEDKRSSTGATISAAAPHPAVCPVHSQERKAAFVKPLPIASEKERAGHVGPSRLSGKLTNPDIPSRPPLPAPPSPRAISAARAKPPRPLHPPTQPARPSPDSHSTTAASGAQPPALPKIFQPSSGTVPSSFPRKPLKTGPDSEAPAGAPAVALDYPQIRPCGSSLAKSSSLPLSHPPSLPTAASTKARSNIFQPKVVPSQRPSSPSPGTPPSDSHSERSISLATLSEKAPTLMKILATNPEPGMDSEPVLVRPSERKTSKDPSFTPLMGQSPTALDLSPSFFCPSDPDSIAPIPLLTSPNLEALCDPSSSSSPSPPTSPASSLLSLSPLPPSPLFAELSSMSPVPSLTRASTSSAPLHASVPISATPSAPASISAPSPGLSLAAPAALIATPLSATASPSASASVAAAISPSQSSLTHSEMHRELSTLTEEEQPGSPTHDFKGSDAWAKTGAQGSGAKPLALSRGEESHRSSHRTIGSINIANQRPSPPSTSTSQEKRETPHVHAHVTIDTTKDLGQGACPAADAQGPKVITSDVPPPWPFSAPEPPPTASATIVPVQKTPIPAPDVFVAEKPPLAEEEPDFKEPITDIDKPSQPTETDKKVSSSPHKSPFVAEKPPLAEPEPDLQDTDREVKVSPVKAGISLVRQSAQDDVKPKPERQTEFGISVGMKSDKLIPDRVATCADLNRSDEDKEKMRNLSTLSATEESSIPRPMAASPHQKDIAQDISKEKRPPWIEQIFPADDGKVPKDSDHRHQNPARFPLAQFEAKVAEHIKANDNSRTLELMTGLKKKDDEQKKAIISVSDEGIREKTAAVKPLPLSSKQGTSKSMEDPQKGPDLPEQAAQTERPTQPKKSDTHAGNVPKPQAIPPLGTESTPEKSQQTEPATSEISIKNSVKDKPRAVNLDMLAPKHEAVCAERPFWAALEERSKESVPALVIREVAPEEQPVDKEEERLEGVSAAAEVESIETRPIKSKPVQTHDHKVEVDKVESDLKDIKPSTSAALKIPSPKSSQIHTQPSAGSQQLTPKTSAKTAKLPLEQLLPAIASLPSPVEADYSEPELEDLKPLHIGEIPTEAEIPLWAALEDTVKERSKEAEGTGLLKHTSVSGSSATGGGTSEQEEVHYMKTRKKTSSSSTPLGVLDKNTPKTSLDRKVPTSSVLPSTSQTTSYFELSADKLHPDKTLSELDLQSEDLELHFKPSDKISHLRDSDSEAVVECMGLLDTEEPKETISELSEELYFPAREDDEPPLSFMSTLVGVLYKGYETMTSILQYVPSEPDRVSVSGSSIHESTEIDILPPEEFCDALEDPLSEDEWQEPPDVLPLVVKERSVHKTKLVSTSGPPSLSLVDSLRKAASEEESGRGDSHRWDLGDDEKTSLSKPKGDTEVSKKSCNKADTWLPQTTTNLGEIAFGDLRDITSKEKRILGRRGSTEKRERLMHFPSSNSLDNLTEEVEFAEGQEDIGTVWELDLYMDRGPEESPVPTAPQAGSPIPTGLSSAQKPPSPEQGVEPQLVTMIRSEQGASFVHSHNSPDLRMPLSGKDKPQPEGTVSASSHMKKQKSIAMPMPLQEVGPRATAKASRSTEEPEDLVPVQGRKASKPGSLNQETESSPEPGMQPEAATKAAKKQRSEKGSGASETTVNQMEAEARRSPILAMATTPLASVLVTAREAHEENTFQEGRREEEAVSGKDVSPKSSVVPWPLPPQSEQEPTGEGDEVPPRNTSRLSEEESVLLAKILHMGQESPEMPDRIARTRKRLSYIAPDVASSPSPPPTPEPDVKPGPDETETSPTAPNATEEKESLVSYSTIRQETSKDGGQECTGPVTAEQGPQEIKTEPSLSTPDLLLNTISAVAVPDGTLEKTSSDIAPTPQITVEAGLGLDQPRDAVVSTATSDTVISSGSDTTVGSEPAVQISPSGESLARDKDQEAGTELGDVEEEENQLEKQEETLCVTENIMEELPRSLQVIKEEAAEPQVTSSQDAQSSPAVVKPQTNGQVPLDKTASITDAAPTLETPKRSKKIIPPPVVLREVGTTEPSVPAQQIPPPSPSPCLVNSSKSLLEWCQEVTQDYKGVKVTNFSTSWRNGLAFCAILHHFHPDKINFEMLDPYEIKSNNKKAFDGFAALGIARLLEPSDMVHQSVPDRLIVMTYLCQIRAHFTGQELSVLQIEQNSSQTSYAVAESGKDPDVDATARFCAQRLQAGTVLADANGKTTEIGDGTDGSAKPGQPNLVAPPRTKRLSSKGEEKGSREGGEKDGEAQTPVAPPRPNASAAKSGFSHVRDADLVKKHRLRMKSESMDETENTEGGEVSKDETTGEGKNGFSAGKESTEHSKDRREADEDTPHLQDTSQYVLSELRALESEQRHIDSRAAIVERRLRWLMETGSDRDEEERLIQEWFILVNKKNALIRRQDHLELLQEEQDLERRFELLTRELRAMMAIEDWQKTQAQQHREQLLLQELVSLVNQRDELVRDMDAKERGAVEEDERLERGLEQRRRKYSNKDKCVLQ</sequence>
<feature type="compositionally biased region" description="Basic and acidic residues" evidence="5">
    <location>
        <begin position="1858"/>
        <end position="1876"/>
    </location>
</feature>
<dbReference type="InterPro" id="IPR036872">
    <property type="entry name" value="CH_dom_sf"/>
</dbReference>
<dbReference type="PANTHER" id="PTHR23167:SF42">
    <property type="entry name" value="EH DOMAIN-BINDING PROTEIN 1-LIKE PROTEIN 1"/>
    <property type="match status" value="1"/>
</dbReference>
<dbReference type="GO" id="GO:0005768">
    <property type="term" value="C:endosome"/>
    <property type="evidence" value="ECO:0007669"/>
    <property type="project" value="UniProtKB-SubCell"/>
</dbReference>
<dbReference type="FunFam" id="1.10.418.10:FF:000023">
    <property type="entry name" value="EH domain-binding protein 1 isoform X1"/>
    <property type="match status" value="1"/>
</dbReference>
<dbReference type="InterPro" id="IPR001715">
    <property type="entry name" value="CH_dom"/>
</dbReference>
<feature type="region of interest" description="Disordered" evidence="5">
    <location>
        <begin position="1135"/>
        <end position="1226"/>
    </location>
</feature>
<dbReference type="SMART" id="SM01203">
    <property type="entry name" value="DUF3585"/>
    <property type="match status" value="1"/>
</dbReference>
<feature type="region of interest" description="Disordered" evidence="5">
    <location>
        <begin position="2080"/>
        <end position="2132"/>
    </location>
</feature>
<feature type="compositionally biased region" description="Basic and acidic residues" evidence="5">
    <location>
        <begin position="1169"/>
        <end position="1188"/>
    </location>
</feature>
<proteinExistence type="predicted"/>
<feature type="compositionally biased region" description="Low complexity" evidence="5">
    <location>
        <begin position="387"/>
        <end position="396"/>
    </location>
</feature>
<dbReference type="InterPro" id="IPR019448">
    <property type="entry name" value="NT-C2"/>
</dbReference>
<evidence type="ECO:0000256" key="1">
    <source>
        <dbReference type="ARBA" id="ARBA00004177"/>
    </source>
</evidence>
<feature type="compositionally biased region" description="Basic and acidic residues" evidence="5">
    <location>
        <begin position="1540"/>
        <end position="1579"/>
    </location>
</feature>
<dbReference type="CDD" id="cd21255">
    <property type="entry name" value="CH_EHBP1L1"/>
    <property type="match status" value="1"/>
</dbReference>
<gene>
    <name evidence="9" type="ORF">ACEWY4_009989</name>
</gene>
<evidence type="ECO:0000313" key="10">
    <source>
        <dbReference type="Proteomes" id="UP001591681"/>
    </source>
</evidence>
<dbReference type="PROSITE" id="PS51848">
    <property type="entry name" value="BMERB"/>
    <property type="match status" value="1"/>
</dbReference>
<dbReference type="PROSITE" id="PS50021">
    <property type="entry name" value="CH"/>
    <property type="match status" value="1"/>
</dbReference>
<feature type="region of interest" description="Disordered" evidence="5">
    <location>
        <begin position="838"/>
        <end position="859"/>
    </location>
</feature>
<feature type="domain" description="C2 NT-type" evidence="7">
    <location>
        <begin position="8"/>
        <end position="157"/>
    </location>
</feature>
<dbReference type="Pfam" id="PF10358">
    <property type="entry name" value="NT-C2"/>
    <property type="match status" value="1"/>
</dbReference>
<keyword evidence="10" id="KW-1185">Reference proteome</keyword>
<evidence type="ECO:0000256" key="2">
    <source>
        <dbReference type="ARBA" id="ARBA00022553"/>
    </source>
</evidence>
<feature type="compositionally biased region" description="Basic and acidic residues" evidence="5">
    <location>
        <begin position="934"/>
        <end position="946"/>
    </location>
</feature>
<feature type="region of interest" description="Disordered" evidence="5">
    <location>
        <begin position="494"/>
        <end position="570"/>
    </location>
</feature>
<comment type="caution">
    <text evidence="9">The sequence shown here is derived from an EMBL/GenBank/DDBJ whole genome shotgun (WGS) entry which is preliminary data.</text>
</comment>
<feature type="compositionally biased region" description="Basic and acidic residues" evidence="5">
    <location>
        <begin position="2512"/>
        <end position="2529"/>
    </location>
</feature>
<feature type="region of interest" description="Disordered" evidence="5">
    <location>
        <begin position="877"/>
        <end position="951"/>
    </location>
</feature>
<evidence type="ECO:0008006" key="11">
    <source>
        <dbReference type="Google" id="ProtNLM"/>
    </source>
</evidence>
<feature type="compositionally biased region" description="Polar residues" evidence="5">
    <location>
        <begin position="2080"/>
        <end position="2094"/>
    </location>
</feature>